<dbReference type="EMBL" id="BAEH01000076">
    <property type="protein sequence ID" value="GAB19207.1"/>
    <property type="molecule type" value="Genomic_DNA"/>
</dbReference>
<evidence type="ECO:0000313" key="2">
    <source>
        <dbReference type="EMBL" id="GAB19207.1"/>
    </source>
</evidence>
<organism evidence="2 3">
    <name type="scientific">Gordonia effusa NBRC 100432</name>
    <dbReference type="NCBI Taxonomy" id="1077974"/>
    <lineage>
        <taxon>Bacteria</taxon>
        <taxon>Bacillati</taxon>
        <taxon>Actinomycetota</taxon>
        <taxon>Actinomycetes</taxon>
        <taxon>Mycobacteriales</taxon>
        <taxon>Gordoniaceae</taxon>
        <taxon>Gordonia</taxon>
    </lineage>
</organism>
<feature type="transmembrane region" description="Helical" evidence="1">
    <location>
        <begin position="91"/>
        <end position="113"/>
    </location>
</feature>
<proteinExistence type="predicted"/>
<comment type="caution">
    <text evidence="2">The sequence shown here is derived from an EMBL/GenBank/DDBJ whole genome shotgun (WGS) entry which is preliminary data.</text>
</comment>
<feature type="transmembrane region" description="Helical" evidence="1">
    <location>
        <begin position="23"/>
        <end position="42"/>
    </location>
</feature>
<gene>
    <name evidence="2" type="ORF">GOEFS_076_00360</name>
</gene>
<evidence type="ECO:0008006" key="4">
    <source>
        <dbReference type="Google" id="ProtNLM"/>
    </source>
</evidence>
<keyword evidence="1" id="KW-1133">Transmembrane helix</keyword>
<feature type="transmembrane region" description="Helical" evidence="1">
    <location>
        <begin position="133"/>
        <end position="152"/>
    </location>
</feature>
<feature type="transmembrane region" description="Helical" evidence="1">
    <location>
        <begin position="48"/>
        <end position="70"/>
    </location>
</feature>
<keyword evidence="3" id="KW-1185">Reference proteome</keyword>
<reference evidence="2 3" key="1">
    <citation type="submission" date="2011-12" db="EMBL/GenBank/DDBJ databases">
        <title>Whole genome shotgun sequence of Gordonia effusa NBRC 100432.</title>
        <authorList>
            <person name="Yoshida I."/>
            <person name="Takarada H."/>
            <person name="Hosoyama A."/>
            <person name="Tsuchikane K."/>
            <person name="Katsumata H."/>
            <person name="Yamazaki S."/>
            <person name="Fujita N."/>
        </authorList>
    </citation>
    <scope>NUCLEOTIDE SEQUENCE [LARGE SCALE GENOMIC DNA]</scope>
    <source>
        <strain evidence="2 3">NBRC 100432</strain>
    </source>
</reference>
<name>H0R2A6_9ACTN</name>
<dbReference type="Pfam" id="PF11377">
    <property type="entry name" value="DUF3180"/>
    <property type="match status" value="1"/>
</dbReference>
<accession>H0R2A6</accession>
<dbReference type="InterPro" id="IPR021517">
    <property type="entry name" value="DUF3180"/>
</dbReference>
<keyword evidence="1" id="KW-0812">Transmembrane</keyword>
<sequence>MTQQHGRPDDDEQGMGPTRFRDLAAVAAIVGIASWVLVGYNYGDLPSIPLLAGIALYVLAAVEVVVALIVRSRVSARQVGRARGQLHPLTAARIVALAKASAILGAIMVGMWAGMLVFLLEQNDLAQADHDKPSVIVALIGAALLVGAALWLEYCCRAPDDPTPDILGEHPGSA</sequence>
<evidence type="ECO:0000313" key="3">
    <source>
        <dbReference type="Proteomes" id="UP000035034"/>
    </source>
</evidence>
<keyword evidence="1" id="KW-0472">Membrane</keyword>
<protein>
    <recommendedName>
        <fullName evidence="4">DUF3180 domain-containing protein</fullName>
    </recommendedName>
</protein>
<dbReference type="Proteomes" id="UP000035034">
    <property type="component" value="Unassembled WGS sequence"/>
</dbReference>
<dbReference type="STRING" id="1077974.GOEFS_076_00360"/>
<dbReference type="eggNOG" id="ENOG5033CMQ">
    <property type="taxonomic scope" value="Bacteria"/>
</dbReference>
<evidence type="ECO:0000256" key="1">
    <source>
        <dbReference type="SAM" id="Phobius"/>
    </source>
</evidence>
<dbReference type="AlphaFoldDB" id="H0R2A6"/>